<dbReference type="InterPro" id="IPR010982">
    <property type="entry name" value="Lambda_DNA-bd_dom_sf"/>
</dbReference>
<feature type="region of interest" description="Disordered" evidence="1">
    <location>
        <begin position="69"/>
        <end position="97"/>
    </location>
</feature>
<protein>
    <recommendedName>
        <fullName evidence="4">DNA-binding protein</fullName>
    </recommendedName>
</protein>
<keyword evidence="3" id="KW-1185">Reference proteome</keyword>
<comment type="caution">
    <text evidence="2">The sequence shown here is derived from an EMBL/GenBank/DDBJ whole genome shotgun (WGS) entry which is preliminary data.</text>
</comment>
<evidence type="ECO:0008006" key="4">
    <source>
        <dbReference type="Google" id="ProtNLM"/>
    </source>
</evidence>
<feature type="compositionally biased region" description="Basic and acidic residues" evidence="1">
    <location>
        <begin position="77"/>
        <end position="90"/>
    </location>
</feature>
<dbReference type="Proteomes" id="UP000585437">
    <property type="component" value="Unassembled WGS sequence"/>
</dbReference>
<sequence>MLTASQIRAARALTGISKEALCAASGLSAVEFDNAEAHDALPDPTISERLRAFFETRGVIFLAAGDGGSGMGPGVRLKQDGQEEGMRPEDLNAANDD</sequence>
<proteinExistence type="predicted"/>
<dbReference type="RefSeq" id="WP_184654902.1">
    <property type="nucleotide sequence ID" value="NZ_JACHBU010000004.1"/>
</dbReference>
<evidence type="ECO:0000256" key="1">
    <source>
        <dbReference type="SAM" id="MobiDB-lite"/>
    </source>
</evidence>
<reference evidence="2 3" key="1">
    <citation type="submission" date="2020-08" db="EMBL/GenBank/DDBJ databases">
        <title>The Agave Microbiome: Exploring the role of microbial communities in plant adaptations to desert environments.</title>
        <authorList>
            <person name="Partida-Martinez L.P."/>
        </authorList>
    </citation>
    <scope>NUCLEOTIDE SEQUENCE [LARGE SCALE GENOMIC DNA]</scope>
    <source>
        <strain evidence="2 3">AS3.12</strain>
    </source>
</reference>
<dbReference type="Gene3D" id="1.10.260.40">
    <property type="entry name" value="lambda repressor-like DNA-binding domains"/>
    <property type="match status" value="1"/>
</dbReference>
<organism evidence="2 3">
    <name type="scientific">Rhizobium soli</name>
    <dbReference type="NCBI Taxonomy" id="424798"/>
    <lineage>
        <taxon>Bacteria</taxon>
        <taxon>Pseudomonadati</taxon>
        <taxon>Pseudomonadota</taxon>
        <taxon>Alphaproteobacteria</taxon>
        <taxon>Hyphomicrobiales</taxon>
        <taxon>Rhizobiaceae</taxon>
        <taxon>Rhizobium/Agrobacterium group</taxon>
        <taxon>Rhizobium</taxon>
    </lineage>
</organism>
<dbReference type="GO" id="GO:0003677">
    <property type="term" value="F:DNA binding"/>
    <property type="evidence" value="ECO:0007669"/>
    <property type="project" value="InterPro"/>
</dbReference>
<dbReference type="EMBL" id="JACHBU010000004">
    <property type="protein sequence ID" value="MBB6509292.1"/>
    <property type="molecule type" value="Genomic_DNA"/>
</dbReference>
<name>A0A7X0JM77_9HYPH</name>
<accession>A0A7X0JM77</accession>
<evidence type="ECO:0000313" key="2">
    <source>
        <dbReference type="EMBL" id="MBB6509292.1"/>
    </source>
</evidence>
<evidence type="ECO:0000313" key="3">
    <source>
        <dbReference type="Proteomes" id="UP000585437"/>
    </source>
</evidence>
<gene>
    <name evidence="2" type="ORF">F4695_002649</name>
</gene>
<dbReference type="AlphaFoldDB" id="A0A7X0JM77"/>